<accession>A0A1H7CI79</accession>
<evidence type="ECO:0000259" key="2">
    <source>
        <dbReference type="Pfam" id="PF03713"/>
    </source>
</evidence>
<feature type="signal peptide" evidence="1">
    <location>
        <begin position="1"/>
        <end position="20"/>
    </location>
</feature>
<organism evidence="3 4">
    <name type="scientific">Deinococcus reticulitermitis</name>
    <dbReference type="NCBI Taxonomy" id="856736"/>
    <lineage>
        <taxon>Bacteria</taxon>
        <taxon>Thermotogati</taxon>
        <taxon>Deinococcota</taxon>
        <taxon>Deinococci</taxon>
        <taxon>Deinococcales</taxon>
        <taxon>Deinococcaceae</taxon>
        <taxon>Deinococcus</taxon>
    </lineage>
</organism>
<reference evidence="4" key="1">
    <citation type="submission" date="2016-10" db="EMBL/GenBank/DDBJ databases">
        <authorList>
            <person name="Varghese N."/>
            <person name="Submissions S."/>
        </authorList>
    </citation>
    <scope>NUCLEOTIDE SEQUENCE [LARGE SCALE GENOMIC DNA]</scope>
    <source>
        <strain evidence="4">CGMCC 1.10218</strain>
    </source>
</reference>
<dbReference type="EMBL" id="FNZA01000030">
    <property type="protein sequence ID" value="SEJ89409.1"/>
    <property type="molecule type" value="Genomic_DNA"/>
</dbReference>
<keyword evidence="1" id="KW-0732">Signal</keyword>
<feature type="domain" description="DUF305" evidence="2">
    <location>
        <begin position="121"/>
        <end position="201"/>
    </location>
</feature>
<dbReference type="PANTHER" id="PTHR36933:SF1">
    <property type="entry name" value="SLL0788 PROTEIN"/>
    <property type="match status" value="1"/>
</dbReference>
<evidence type="ECO:0000256" key="1">
    <source>
        <dbReference type="SAM" id="SignalP"/>
    </source>
</evidence>
<dbReference type="Pfam" id="PF03713">
    <property type="entry name" value="DUF305"/>
    <property type="match status" value="2"/>
</dbReference>
<dbReference type="PANTHER" id="PTHR36933">
    <property type="entry name" value="SLL0788 PROTEIN"/>
    <property type="match status" value="1"/>
</dbReference>
<protein>
    <submittedName>
        <fullName evidence="3">Uncharacterized conserved protein, DUF305 family</fullName>
    </submittedName>
</protein>
<dbReference type="InterPro" id="IPR012347">
    <property type="entry name" value="Ferritin-like"/>
</dbReference>
<keyword evidence="4" id="KW-1185">Reference proteome</keyword>
<dbReference type="Gene3D" id="1.20.1260.10">
    <property type="match status" value="2"/>
</dbReference>
<dbReference type="Proteomes" id="UP000199223">
    <property type="component" value="Unassembled WGS sequence"/>
</dbReference>
<sequence length="205" mass="22940">MKRLLLIVGLMALPASVAQAGGNEGGTVVGMATTMQTQMDMHARMQPLLEDLRRLSGPAFDRAFLSMMIPHHQSAIEMSRAALPRLRDPLVAGWAQSIIDDQQKEIAEMQAELRRLGGVDTARQNRMRQTMSGMMTMMMQMITRSQSSDVTFLQMMVPHHGSANEMANIALQNAQSDAVLGLAQRIIMMQADEMHDFKDWLRTRQ</sequence>
<dbReference type="AlphaFoldDB" id="A0A1H7CI79"/>
<name>A0A1H7CI79_9DEIO</name>
<dbReference type="RefSeq" id="WP_092265732.1">
    <property type="nucleotide sequence ID" value="NZ_FNZA01000030.1"/>
</dbReference>
<feature type="chain" id="PRO_5011502654" evidence="1">
    <location>
        <begin position="21"/>
        <end position="205"/>
    </location>
</feature>
<evidence type="ECO:0000313" key="4">
    <source>
        <dbReference type="Proteomes" id="UP000199223"/>
    </source>
</evidence>
<gene>
    <name evidence="3" type="ORF">SAMN04488058_13012</name>
</gene>
<dbReference type="STRING" id="856736.SAMN04488058_13012"/>
<proteinExistence type="predicted"/>
<evidence type="ECO:0000313" key="3">
    <source>
        <dbReference type="EMBL" id="SEJ89409.1"/>
    </source>
</evidence>
<feature type="domain" description="DUF305" evidence="2">
    <location>
        <begin position="32"/>
        <end position="111"/>
    </location>
</feature>
<dbReference type="InterPro" id="IPR005183">
    <property type="entry name" value="DUF305_CopM-like"/>
</dbReference>
<dbReference type="OrthoDB" id="8603558at2"/>